<dbReference type="PANTHER" id="PTHR13173">
    <property type="entry name" value="WW DOMAIN BINDING PROTEIN 4"/>
    <property type="match status" value="1"/>
</dbReference>
<dbReference type="PANTHER" id="PTHR13173:SF10">
    <property type="entry name" value="WW DOMAIN-BINDING PROTEIN 4"/>
    <property type="match status" value="1"/>
</dbReference>
<evidence type="ECO:0008006" key="3">
    <source>
        <dbReference type="Google" id="ProtNLM"/>
    </source>
</evidence>
<dbReference type="GO" id="GO:0003723">
    <property type="term" value="F:RNA binding"/>
    <property type="evidence" value="ECO:0007669"/>
    <property type="project" value="TreeGrafter"/>
</dbReference>
<proteinExistence type="predicted"/>
<name>A0A7S3LSU4_9STRA</name>
<dbReference type="InterPro" id="IPR040023">
    <property type="entry name" value="WBP4"/>
</dbReference>
<reference evidence="2" key="1">
    <citation type="submission" date="2021-01" db="EMBL/GenBank/DDBJ databases">
        <authorList>
            <person name="Corre E."/>
            <person name="Pelletier E."/>
            <person name="Niang G."/>
            <person name="Scheremetjew M."/>
            <person name="Finn R."/>
            <person name="Kale V."/>
            <person name="Holt S."/>
            <person name="Cochrane G."/>
            <person name="Meng A."/>
            <person name="Brown T."/>
            <person name="Cohen L."/>
        </authorList>
    </citation>
    <scope>NUCLEOTIDE SEQUENCE</scope>
    <source>
        <strain evidence="2">GSBS06</strain>
    </source>
</reference>
<feature type="region of interest" description="Disordered" evidence="1">
    <location>
        <begin position="35"/>
        <end position="71"/>
    </location>
</feature>
<accession>A0A7S3LSU4</accession>
<dbReference type="EMBL" id="HBIN01009913">
    <property type="protein sequence ID" value="CAE0437146.1"/>
    <property type="molecule type" value="Transcribed_RNA"/>
</dbReference>
<protein>
    <recommendedName>
        <fullName evidence="3">Matrin-type domain-containing protein</fullName>
    </recommendedName>
</protein>
<gene>
    <name evidence="2" type="ORF">ASTO00021_LOCUS7387</name>
</gene>
<evidence type="ECO:0000313" key="2">
    <source>
        <dbReference type="EMBL" id="CAE0437146.1"/>
    </source>
</evidence>
<dbReference type="AlphaFoldDB" id="A0A7S3LSU4"/>
<dbReference type="GO" id="GO:0071011">
    <property type="term" value="C:precatalytic spliceosome"/>
    <property type="evidence" value="ECO:0007669"/>
    <property type="project" value="TreeGrafter"/>
</dbReference>
<evidence type="ECO:0000256" key="1">
    <source>
        <dbReference type="SAM" id="MobiDB-lite"/>
    </source>
</evidence>
<feature type="compositionally biased region" description="Basic and acidic residues" evidence="1">
    <location>
        <begin position="238"/>
        <end position="259"/>
    </location>
</feature>
<feature type="compositionally biased region" description="Basic and acidic residues" evidence="1">
    <location>
        <begin position="46"/>
        <end position="69"/>
    </location>
</feature>
<organism evidence="2">
    <name type="scientific">Aplanochytrium stocchinoi</name>
    <dbReference type="NCBI Taxonomy" id="215587"/>
    <lineage>
        <taxon>Eukaryota</taxon>
        <taxon>Sar</taxon>
        <taxon>Stramenopiles</taxon>
        <taxon>Bigyra</taxon>
        <taxon>Labyrinthulomycetes</taxon>
        <taxon>Thraustochytrida</taxon>
        <taxon>Thraustochytriidae</taxon>
        <taxon>Aplanochytrium</taxon>
    </lineage>
</organism>
<feature type="region of interest" description="Disordered" evidence="1">
    <location>
        <begin position="215"/>
        <end position="268"/>
    </location>
</feature>
<dbReference type="GO" id="GO:0000398">
    <property type="term" value="P:mRNA splicing, via spliceosome"/>
    <property type="evidence" value="ECO:0007669"/>
    <property type="project" value="InterPro"/>
</dbReference>
<sequence length="412" mass="46966">MSERVGRHYCKTCKCWTQGDPESIRRHERANRHKYRLLSLSRKSRREREKVERERKQLERTMRKVERQSGIRLGDQIERPSVYKPKSFKNKNGDDENQAGVATFDQHEEDFEEDEEEIDENEVLGQYFMDDTLYLQGNWHEDLLVPGTMCEALIFRNSANEVGGDDEEDVADWEAVTIEKVTLRSIKETKTSVTVITRVYHVTSLQTATGVNSVAVNSGTRDSNDEGDMFASDSNPEDDSKSEQDHEQKDKTAAEEKESATQPDNLSIVAARNIRLKAPRPPSQPPTIEELQQIEKHKMGLSAWTTVAVRTVTENDGEQAVVKTEDGVAVKMEDENLEGNEKETEDDEPQGDAYATFNPFGGNYKGFQISATEEKRVDVHENIDAGDILNNIPQQTNRVAKFKKRKKKKPQT</sequence>